<dbReference type="SUPFAM" id="SSF52833">
    <property type="entry name" value="Thioredoxin-like"/>
    <property type="match status" value="1"/>
</dbReference>
<dbReference type="EMBL" id="KV454475">
    <property type="protein sequence ID" value="ODV64574.1"/>
    <property type="molecule type" value="Genomic_DNA"/>
</dbReference>
<dbReference type="Gene3D" id="3.40.30.10">
    <property type="entry name" value="Glutaredoxin"/>
    <property type="match status" value="1"/>
</dbReference>
<evidence type="ECO:0000313" key="2">
    <source>
        <dbReference type="Proteomes" id="UP000095038"/>
    </source>
</evidence>
<reference evidence="2" key="1">
    <citation type="submission" date="2016-05" db="EMBL/GenBank/DDBJ databases">
        <title>Comparative genomics of biotechnologically important yeasts.</title>
        <authorList>
            <consortium name="DOE Joint Genome Institute"/>
            <person name="Riley R."/>
            <person name="Haridas S."/>
            <person name="Wolfe K.H."/>
            <person name="Lopes M.R."/>
            <person name="Hittinger C.T."/>
            <person name="Goker M."/>
            <person name="Salamov A."/>
            <person name="Wisecaver J."/>
            <person name="Long T.M."/>
            <person name="Aerts A.L."/>
            <person name="Barry K."/>
            <person name="Choi C."/>
            <person name="Clum A."/>
            <person name="Coughlan A.Y."/>
            <person name="Deshpande S."/>
            <person name="Douglass A.P."/>
            <person name="Hanson S.J."/>
            <person name="Klenk H.-P."/>
            <person name="Labutti K."/>
            <person name="Lapidus A."/>
            <person name="Lindquist E."/>
            <person name="Lipzen A."/>
            <person name="Meier-Kolthoff J.P."/>
            <person name="Ohm R.A."/>
            <person name="Otillar R.P."/>
            <person name="Pangilinan J."/>
            <person name="Peng Y."/>
            <person name="Rokas A."/>
            <person name="Rosa C.A."/>
            <person name="Scheuner C."/>
            <person name="Sibirny A.A."/>
            <person name="Slot J.C."/>
            <person name="Stielow J.B."/>
            <person name="Sun H."/>
            <person name="Kurtzman C.P."/>
            <person name="Blackwell M."/>
            <person name="Grigoriev I.V."/>
            <person name="Jeffries T.W."/>
        </authorList>
    </citation>
    <scope>NUCLEOTIDE SEQUENCE [LARGE SCALE GENOMIC DNA]</scope>
    <source>
        <strain evidence="2">DSM 1968</strain>
    </source>
</reference>
<dbReference type="GeneID" id="30963190"/>
<dbReference type="RefSeq" id="XP_020050881.1">
    <property type="nucleotide sequence ID" value="XM_020189554.1"/>
</dbReference>
<feature type="non-terminal residue" evidence="1">
    <location>
        <position position="107"/>
    </location>
</feature>
<dbReference type="AlphaFoldDB" id="A0A1D2VSI8"/>
<protein>
    <submittedName>
        <fullName evidence="1">Uncharacterized protein</fullName>
    </submittedName>
</protein>
<name>A0A1D2VSI8_9ASCO</name>
<sequence length="107" mass="12481">VFNGEFNEAYQYSKSNLKFLLLILYNNKFYSNLFLQNIFFKNSNNLFSLIQNHGDNFIVWGGNTNYLESFLIGNTYKAKFLPFVALIGNVSTFNNTFPTMSIIYKEN</sequence>
<dbReference type="InterPro" id="IPR036249">
    <property type="entry name" value="Thioredoxin-like_sf"/>
</dbReference>
<organism evidence="1 2">
    <name type="scientific">Ascoidea rubescens DSM 1968</name>
    <dbReference type="NCBI Taxonomy" id="1344418"/>
    <lineage>
        <taxon>Eukaryota</taxon>
        <taxon>Fungi</taxon>
        <taxon>Dikarya</taxon>
        <taxon>Ascomycota</taxon>
        <taxon>Saccharomycotina</taxon>
        <taxon>Saccharomycetes</taxon>
        <taxon>Ascoideaceae</taxon>
        <taxon>Ascoidea</taxon>
    </lineage>
</organism>
<dbReference type="STRING" id="1344418.A0A1D2VSI8"/>
<proteinExistence type="predicted"/>
<keyword evidence="2" id="KW-1185">Reference proteome</keyword>
<feature type="non-terminal residue" evidence="1">
    <location>
        <position position="1"/>
    </location>
</feature>
<dbReference type="OrthoDB" id="1026733at2759"/>
<gene>
    <name evidence="1" type="ORF">ASCRUDRAFT_18667</name>
</gene>
<accession>A0A1D2VSI8</accession>
<dbReference type="InParanoid" id="A0A1D2VSI8"/>
<evidence type="ECO:0000313" key="1">
    <source>
        <dbReference type="EMBL" id="ODV64574.1"/>
    </source>
</evidence>
<dbReference type="Proteomes" id="UP000095038">
    <property type="component" value="Unassembled WGS sequence"/>
</dbReference>